<dbReference type="InterPro" id="IPR050772">
    <property type="entry name" value="Hydratase-Decarb/MhpD_sf"/>
</dbReference>
<dbReference type="RefSeq" id="WP_316701653.1">
    <property type="nucleotide sequence ID" value="NZ_CP136336.1"/>
</dbReference>
<evidence type="ECO:0000256" key="1">
    <source>
        <dbReference type="SAM" id="SignalP"/>
    </source>
</evidence>
<sequence length="288" mass="29800">MTVLRFVVALVLVAAAAASQAECLSDAQAAALVDAFVAKTPAANPEGLNEADGACSRAKVNAALAKRYGTVVGYKAGLTNPAVQKRFNYDRPVWGVLYQGMLLPNGSTVEAGFGARPLYEADLLVRVKSAAVNDAKTPEDVLAAIDQLIPFIELPDLMVQAPPKLNGPAISAINVGARLGVTGTPVAIPLYRAERFAMLDALRDMTVVLSDASGAELARGKGSDILGHPLNAVVWLAEALAKEGKAMKPGDLISLGSFSPLLPPKAGAGATVTYIGLPDAKPVSVSFK</sequence>
<keyword evidence="1" id="KW-0732">Signal</keyword>
<evidence type="ECO:0000313" key="3">
    <source>
        <dbReference type="Proteomes" id="UP001303946"/>
    </source>
</evidence>
<proteinExistence type="predicted"/>
<name>A0ABZ0CWB0_9BURK</name>
<dbReference type="Gene3D" id="3.90.850.10">
    <property type="entry name" value="Fumarylacetoacetase-like, C-terminal domain"/>
    <property type="match status" value="1"/>
</dbReference>
<keyword evidence="2" id="KW-0378">Hydrolase</keyword>
<dbReference type="EMBL" id="CP136336">
    <property type="protein sequence ID" value="WOB08796.1"/>
    <property type="molecule type" value="Genomic_DNA"/>
</dbReference>
<evidence type="ECO:0000313" key="2">
    <source>
        <dbReference type="EMBL" id="WOB08796.1"/>
    </source>
</evidence>
<dbReference type="Proteomes" id="UP001303946">
    <property type="component" value="Chromosome"/>
</dbReference>
<dbReference type="PANTHER" id="PTHR30143">
    <property type="entry name" value="ACID HYDRATASE"/>
    <property type="match status" value="1"/>
</dbReference>
<dbReference type="PANTHER" id="PTHR30143:SF0">
    <property type="entry name" value="2-KETO-4-PENTENOATE HYDRATASE"/>
    <property type="match status" value="1"/>
</dbReference>
<keyword evidence="3" id="KW-1185">Reference proteome</keyword>
<dbReference type="SUPFAM" id="SSF56529">
    <property type="entry name" value="FAH"/>
    <property type="match status" value="1"/>
</dbReference>
<dbReference type="GO" id="GO:0016787">
    <property type="term" value="F:hydrolase activity"/>
    <property type="evidence" value="ECO:0007669"/>
    <property type="project" value="UniProtKB-KW"/>
</dbReference>
<dbReference type="InterPro" id="IPR036663">
    <property type="entry name" value="Fumarylacetoacetase_C_sf"/>
</dbReference>
<organism evidence="2 3">
    <name type="scientific">Piscinibacter gummiphilus</name>
    <dbReference type="NCBI Taxonomy" id="946333"/>
    <lineage>
        <taxon>Bacteria</taxon>
        <taxon>Pseudomonadati</taxon>
        <taxon>Pseudomonadota</taxon>
        <taxon>Betaproteobacteria</taxon>
        <taxon>Burkholderiales</taxon>
        <taxon>Sphaerotilaceae</taxon>
        <taxon>Piscinibacter</taxon>
    </lineage>
</organism>
<reference evidence="2 3" key="1">
    <citation type="submission" date="2023-10" db="EMBL/GenBank/DDBJ databases">
        <title>Bacteria for the degradation of biodegradable plastic PBAT(Polybutylene adipate terephthalate).</title>
        <authorList>
            <person name="Weon H.-Y."/>
            <person name="Yeon J."/>
        </authorList>
    </citation>
    <scope>NUCLEOTIDE SEQUENCE [LARGE SCALE GENOMIC DNA]</scope>
    <source>
        <strain evidence="2 3">SBD 7-3</strain>
    </source>
</reference>
<accession>A0ABZ0CWB0</accession>
<protein>
    <submittedName>
        <fullName evidence="2">Fumarylacetoacetate hydrolase</fullName>
    </submittedName>
</protein>
<feature type="signal peptide" evidence="1">
    <location>
        <begin position="1"/>
        <end position="21"/>
    </location>
</feature>
<gene>
    <name evidence="2" type="ORF">RXV79_01765</name>
</gene>
<feature type="chain" id="PRO_5045505887" evidence="1">
    <location>
        <begin position="22"/>
        <end position="288"/>
    </location>
</feature>